<dbReference type="SUPFAM" id="SSF52972">
    <property type="entry name" value="ITPase-like"/>
    <property type="match status" value="1"/>
</dbReference>
<dbReference type="EMBL" id="CAFBAA010000003">
    <property type="protein sequence ID" value="CAB4840697.1"/>
    <property type="molecule type" value="Genomic_DNA"/>
</dbReference>
<keyword evidence="2" id="KW-0378">Hydrolase</keyword>
<protein>
    <submittedName>
        <fullName evidence="5">Unannotated protein</fullName>
    </submittedName>
</protein>
<proteinExistence type="inferred from homology"/>
<dbReference type="EMBL" id="CAEZXN010000019">
    <property type="protein sequence ID" value="CAB4697269.1"/>
    <property type="molecule type" value="Genomic_DNA"/>
</dbReference>
<reference evidence="5" key="1">
    <citation type="submission" date="2020-05" db="EMBL/GenBank/DDBJ databases">
        <authorList>
            <person name="Chiriac C."/>
            <person name="Salcher M."/>
            <person name="Ghai R."/>
            <person name="Kavagutti S V."/>
        </authorList>
    </citation>
    <scope>NUCLEOTIDE SEQUENCE</scope>
</reference>
<evidence type="ECO:0000256" key="2">
    <source>
        <dbReference type="ARBA" id="ARBA00022801"/>
    </source>
</evidence>
<evidence type="ECO:0000313" key="4">
    <source>
        <dbReference type="EMBL" id="CAB4697269.1"/>
    </source>
</evidence>
<evidence type="ECO:0000313" key="5">
    <source>
        <dbReference type="EMBL" id="CAB4840697.1"/>
    </source>
</evidence>
<accession>A0A6J7B653</accession>
<dbReference type="AlphaFoldDB" id="A0A6J7B653"/>
<dbReference type="EMBL" id="CAFBRC010000010">
    <property type="protein sequence ID" value="CAB5072076.1"/>
    <property type="molecule type" value="Genomic_DNA"/>
</dbReference>
<dbReference type="EMBL" id="CAEZXB010000009">
    <property type="protein sequence ID" value="CAB4674359.1"/>
    <property type="molecule type" value="Genomic_DNA"/>
</dbReference>
<name>A0A6J7B653_9ZZZZ</name>
<dbReference type="NCBIfam" id="TIGR00172">
    <property type="entry name" value="maf"/>
    <property type="match status" value="1"/>
</dbReference>
<dbReference type="Pfam" id="PF02545">
    <property type="entry name" value="Maf"/>
    <property type="match status" value="1"/>
</dbReference>
<evidence type="ECO:0000313" key="6">
    <source>
        <dbReference type="EMBL" id="CAB5072076.1"/>
    </source>
</evidence>
<dbReference type="HAMAP" id="MF_00528">
    <property type="entry name" value="Maf"/>
    <property type="match status" value="1"/>
</dbReference>
<dbReference type="PANTHER" id="PTHR43213:SF5">
    <property type="entry name" value="BIFUNCTIONAL DTTP_UTP PYROPHOSPHATASE_METHYLTRANSFERASE PROTEIN-RELATED"/>
    <property type="match status" value="1"/>
</dbReference>
<evidence type="ECO:0000313" key="3">
    <source>
        <dbReference type="EMBL" id="CAB4674359.1"/>
    </source>
</evidence>
<dbReference type="Gene3D" id="3.90.950.10">
    <property type="match status" value="1"/>
</dbReference>
<dbReference type="GO" id="GO:0047429">
    <property type="term" value="F:nucleoside triphosphate diphosphatase activity"/>
    <property type="evidence" value="ECO:0007669"/>
    <property type="project" value="InterPro"/>
</dbReference>
<dbReference type="PANTHER" id="PTHR43213">
    <property type="entry name" value="BIFUNCTIONAL DTTP/UTP PYROPHOSPHATASE/METHYLTRANSFERASE PROTEIN-RELATED"/>
    <property type="match status" value="1"/>
</dbReference>
<dbReference type="InterPro" id="IPR003697">
    <property type="entry name" value="Maf-like"/>
</dbReference>
<dbReference type="CDD" id="cd00555">
    <property type="entry name" value="Maf"/>
    <property type="match status" value="1"/>
</dbReference>
<gene>
    <name evidence="3" type="ORF">UFOPK2342_00657</name>
    <name evidence="4" type="ORF">UFOPK2423_00950</name>
    <name evidence="5" type="ORF">UFOPK3266_00184</name>
    <name evidence="6" type="ORF">UFOPK4367_00233</name>
</gene>
<sequence length="205" mass="21693">MAPHVILASASPARHTLLRRSGITPEIIVSGIDEETPELLALSPKELAYELALRKASAINPGRSDGFIIGCDSVFELDGVAYGKPGTPEVAKERLQQMSGRTGTLHTGHALINIANGKVERALTSTDVTIVDMSAAEMDAYIATGEPLQVAGSFTIDSLGGPLVASIHGDPSNVEGLSLPTLRELFARHGLGWETFLTRPAERTV</sequence>
<comment type="cofactor">
    <cofactor evidence="1">
        <name>a divalent metal cation</name>
        <dbReference type="ChEBI" id="CHEBI:60240"/>
    </cofactor>
</comment>
<dbReference type="InterPro" id="IPR029001">
    <property type="entry name" value="ITPase-like_fam"/>
</dbReference>
<organism evidence="5">
    <name type="scientific">freshwater metagenome</name>
    <dbReference type="NCBI Taxonomy" id="449393"/>
    <lineage>
        <taxon>unclassified sequences</taxon>
        <taxon>metagenomes</taxon>
        <taxon>ecological metagenomes</taxon>
    </lineage>
</organism>
<evidence type="ECO:0000256" key="1">
    <source>
        <dbReference type="ARBA" id="ARBA00001968"/>
    </source>
</evidence>
<dbReference type="PIRSF" id="PIRSF006305">
    <property type="entry name" value="Maf"/>
    <property type="match status" value="1"/>
</dbReference>